<feature type="non-terminal residue" evidence="2">
    <location>
        <position position="137"/>
    </location>
</feature>
<accession>A0A167FSX2</accession>
<gene>
    <name evidence="2" type="ORF">CALVIDRAFT_461119</name>
</gene>
<evidence type="ECO:0000256" key="1">
    <source>
        <dbReference type="SAM" id="Phobius"/>
    </source>
</evidence>
<name>A0A167FSX2_CALVF</name>
<protein>
    <submittedName>
        <fullName evidence="2">Uncharacterized protein</fullName>
    </submittedName>
</protein>
<evidence type="ECO:0000313" key="3">
    <source>
        <dbReference type="Proteomes" id="UP000076738"/>
    </source>
</evidence>
<dbReference type="OrthoDB" id="2596855at2759"/>
<dbReference type="EMBL" id="KV417364">
    <property type="protein sequence ID" value="KZO89808.1"/>
    <property type="molecule type" value="Genomic_DNA"/>
</dbReference>
<dbReference type="AlphaFoldDB" id="A0A167FSX2"/>
<keyword evidence="1" id="KW-0812">Transmembrane</keyword>
<feature type="non-terminal residue" evidence="2">
    <location>
        <position position="1"/>
    </location>
</feature>
<keyword evidence="1" id="KW-1133">Transmembrane helix</keyword>
<dbReference type="STRING" id="1330018.A0A167FSX2"/>
<proteinExistence type="predicted"/>
<keyword evidence="1" id="KW-0472">Membrane</keyword>
<reference evidence="2 3" key="1">
    <citation type="journal article" date="2016" name="Mol. Biol. Evol.">
        <title>Comparative Genomics of Early-Diverging Mushroom-Forming Fungi Provides Insights into the Origins of Lignocellulose Decay Capabilities.</title>
        <authorList>
            <person name="Nagy L.G."/>
            <person name="Riley R."/>
            <person name="Tritt A."/>
            <person name="Adam C."/>
            <person name="Daum C."/>
            <person name="Floudas D."/>
            <person name="Sun H."/>
            <person name="Yadav J.S."/>
            <person name="Pangilinan J."/>
            <person name="Larsson K.H."/>
            <person name="Matsuura K."/>
            <person name="Barry K."/>
            <person name="Labutti K."/>
            <person name="Kuo R."/>
            <person name="Ohm R.A."/>
            <person name="Bhattacharya S.S."/>
            <person name="Shirouzu T."/>
            <person name="Yoshinaga Y."/>
            <person name="Martin F.M."/>
            <person name="Grigoriev I.V."/>
            <person name="Hibbett D.S."/>
        </authorList>
    </citation>
    <scope>NUCLEOTIDE SEQUENCE [LARGE SCALE GENOMIC DNA]</scope>
    <source>
        <strain evidence="2 3">TUFC12733</strain>
    </source>
</reference>
<evidence type="ECO:0000313" key="2">
    <source>
        <dbReference type="EMBL" id="KZO89808.1"/>
    </source>
</evidence>
<feature type="transmembrane region" description="Helical" evidence="1">
    <location>
        <begin position="6"/>
        <end position="26"/>
    </location>
</feature>
<keyword evidence="3" id="KW-1185">Reference proteome</keyword>
<dbReference type="Proteomes" id="UP000076738">
    <property type="component" value="Unassembled WGS sequence"/>
</dbReference>
<organism evidence="2 3">
    <name type="scientific">Calocera viscosa (strain TUFC12733)</name>
    <dbReference type="NCBI Taxonomy" id="1330018"/>
    <lineage>
        <taxon>Eukaryota</taxon>
        <taxon>Fungi</taxon>
        <taxon>Dikarya</taxon>
        <taxon>Basidiomycota</taxon>
        <taxon>Agaricomycotina</taxon>
        <taxon>Dacrymycetes</taxon>
        <taxon>Dacrymycetales</taxon>
        <taxon>Dacrymycetaceae</taxon>
        <taxon>Calocera</taxon>
    </lineage>
</organism>
<sequence>SGIIFLHVAFTIGTILELLVLDRLLFQLIQQHRHYIQPGFVPITAGSALGSVLHRGRSRFLMRYAAPWNRAPLPSYRAAIGVRERGTGDVEDEVIVGPAPPEYGNYRGSVLLLQGALRRMASTSSHRSARSGTGRRS</sequence>